<dbReference type="OrthoDB" id="9793039at2"/>
<dbReference type="InterPro" id="IPR029068">
    <property type="entry name" value="Glyas_Bleomycin-R_OHBP_Dase"/>
</dbReference>
<reference evidence="2 3" key="1">
    <citation type="submission" date="2016-10" db="EMBL/GenBank/DDBJ databases">
        <authorList>
            <person name="de Groot N.N."/>
        </authorList>
    </citation>
    <scope>NUCLEOTIDE SEQUENCE [LARGE SCALE GENOMIC DNA]</scope>
    <source>
        <strain evidence="2 3">CGMCC 4.2026</strain>
    </source>
</reference>
<evidence type="ECO:0000313" key="3">
    <source>
        <dbReference type="Proteomes" id="UP000181951"/>
    </source>
</evidence>
<name>A0A1H8DR48_9ACTN</name>
<dbReference type="PANTHER" id="PTHR33993">
    <property type="entry name" value="GLYOXALASE-RELATED"/>
    <property type="match status" value="1"/>
</dbReference>
<evidence type="ECO:0000313" key="2">
    <source>
        <dbReference type="EMBL" id="SEN09007.1"/>
    </source>
</evidence>
<dbReference type="CDD" id="cd07247">
    <property type="entry name" value="SgaA_N_like"/>
    <property type="match status" value="2"/>
</dbReference>
<dbReference type="InterPro" id="IPR004360">
    <property type="entry name" value="Glyas_Fos-R_dOase_dom"/>
</dbReference>
<dbReference type="InterPro" id="IPR037523">
    <property type="entry name" value="VOC_core"/>
</dbReference>
<dbReference type="EMBL" id="FODD01000001">
    <property type="protein sequence ID" value="SEN09007.1"/>
    <property type="molecule type" value="Genomic_DNA"/>
</dbReference>
<dbReference type="Proteomes" id="UP000181951">
    <property type="component" value="Unassembled WGS sequence"/>
</dbReference>
<organism evidence="2 3">
    <name type="scientific">Actinacidiphila rubida</name>
    <dbReference type="NCBI Taxonomy" id="310780"/>
    <lineage>
        <taxon>Bacteria</taxon>
        <taxon>Bacillati</taxon>
        <taxon>Actinomycetota</taxon>
        <taxon>Actinomycetes</taxon>
        <taxon>Kitasatosporales</taxon>
        <taxon>Streptomycetaceae</taxon>
        <taxon>Actinacidiphila</taxon>
    </lineage>
</organism>
<dbReference type="SUPFAM" id="SSF54593">
    <property type="entry name" value="Glyoxalase/Bleomycin resistance protein/Dihydroxybiphenyl dioxygenase"/>
    <property type="match status" value="2"/>
</dbReference>
<dbReference type="Pfam" id="PF00903">
    <property type="entry name" value="Glyoxalase"/>
    <property type="match status" value="2"/>
</dbReference>
<accession>A0A1H8DR48</accession>
<dbReference type="Gene3D" id="3.10.180.10">
    <property type="entry name" value="2,3-Dihydroxybiphenyl 1,2-Dioxygenase, domain 1"/>
    <property type="match status" value="2"/>
</dbReference>
<dbReference type="InterPro" id="IPR052164">
    <property type="entry name" value="Anthracycline_SecMetBiosynth"/>
</dbReference>
<dbReference type="PROSITE" id="PS51819">
    <property type="entry name" value="VOC"/>
    <property type="match status" value="2"/>
</dbReference>
<evidence type="ECO:0000259" key="1">
    <source>
        <dbReference type="PROSITE" id="PS51819"/>
    </source>
</evidence>
<feature type="domain" description="VOC" evidence="1">
    <location>
        <begin position="136"/>
        <end position="258"/>
    </location>
</feature>
<dbReference type="AlphaFoldDB" id="A0A1H8DR48"/>
<keyword evidence="3" id="KW-1185">Reference proteome</keyword>
<gene>
    <name evidence="2" type="ORF">SAMN05216267_1001217</name>
</gene>
<protein>
    <recommendedName>
        <fullName evidence="1">VOC domain-containing protein</fullName>
    </recommendedName>
</protein>
<feature type="domain" description="VOC" evidence="1">
    <location>
        <begin position="10"/>
        <end position="123"/>
    </location>
</feature>
<sequence>MLTTDYVPGAPDWVDLGSRDTDAAADFYKALFGWEFQSAGPEAGGYGMFQLGGKTVAALGPLQDEKATPAWTVYFETADADATTKAVEQAGGTVRFPPMDVFDQGRLAGYTDPTGADFAVWQPGTNKGLERVGEGALCWTELYTPDAEGAKAFYQKVFAWDSMGMPLPDGAGTYHVVSRTGGGQEGSHGGIMQLGADLLPDGSPYWQPYFAVADCDAVVATATGKGATVLMPATDMQGVGRIALLRDPEGAFFALLSPEPPAGSGS</sequence>
<dbReference type="RefSeq" id="WP_075016099.1">
    <property type="nucleotide sequence ID" value="NZ_FODD01000001.1"/>
</dbReference>
<dbReference type="PANTHER" id="PTHR33993:SF10">
    <property type="entry name" value="CONSERVED PROTEIN"/>
    <property type="match status" value="1"/>
</dbReference>
<proteinExistence type="predicted"/>